<dbReference type="PANTHER" id="PTHR11439">
    <property type="entry name" value="GAG-POL-RELATED RETROTRANSPOSON"/>
    <property type="match status" value="1"/>
</dbReference>
<dbReference type="EMBL" id="CM003613">
    <property type="protein sequence ID" value="KYP57022.1"/>
    <property type="molecule type" value="Genomic_DNA"/>
</dbReference>
<organism evidence="2 3">
    <name type="scientific">Cajanus cajan</name>
    <name type="common">Pigeon pea</name>
    <name type="synonym">Cajanus indicus</name>
    <dbReference type="NCBI Taxonomy" id="3821"/>
    <lineage>
        <taxon>Eukaryota</taxon>
        <taxon>Viridiplantae</taxon>
        <taxon>Streptophyta</taxon>
        <taxon>Embryophyta</taxon>
        <taxon>Tracheophyta</taxon>
        <taxon>Spermatophyta</taxon>
        <taxon>Magnoliopsida</taxon>
        <taxon>eudicotyledons</taxon>
        <taxon>Gunneridae</taxon>
        <taxon>Pentapetalae</taxon>
        <taxon>rosids</taxon>
        <taxon>fabids</taxon>
        <taxon>Fabales</taxon>
        <taxon>Fabaceae</taxon>
        <taxon>Papilionoideae</taxon>
        <taxon>50 kb inversion clade</taxon>
        <taxon>NPAAA clade</taxon>
        <taxon>indigoferoid/millettioid clade</taxon>
        <taxon>Phaseoleae</taxon>
        <taxon>Cajanus</taxon>
    </lineage>
</organism>
<accession>A0A151SQL3</accession>
<gene>
    <name evidence="2" type="ORF">KK1_003274</name>
</gene>
<sequence length="235" mass="26095">MQPPPGLSLLKPGQVCRLQCSLYGLKQASRQWYARLSSFLVSHGYKHSTSDHSLFLKFSSTTVTALLVYVDDIILAGNNIHEITHITYLLDQTFKIKDLGDLKFFLGLEVARNASGIHLSQRKYVLDILSDNGMLASRPASTPMDSGTRLHASSGTLLSDPSTYRRLIGRLIYLTTTRSDITHAVQHLSQFVSNPTSTHHQATFRVLRYLKRAPGSGIFLDANSSIQLKAFSDSD</sequence>
<name>A0A151SQL3_CAJCA</name>
<dbReference type="AlphaFoldDB" id="A0A151SQL3"/>
<dbReference type="InterPro" id="IPR043502">
    <property type="entry name" value="DNA/RNA_pol_sf"/>
</dbReference>
<feature type="domain" description="Reverse transcriptase Ty1/copia-type" evidence="1">
    <location>
        <begin position="1"/>
        <end position="144"/>
    </location>
</feature>
<dbReference type="OMA" id="RCICYLS"/>
<evidence type="ECO:0000313" key="3">
    <source>
        <dbReference type="Proteomes" id="UP000075243"/>
    </source>
</evidence>
<proteinExistence type="predicted"/>
<dbReference type="PANTHER" id="PTHR11439:SF463">
    <property type="entry name" value="REVERSE TRANSCRIPTASE TY1_COPIA-TYPE DOMAIN-CONTAINING PROTEIN"/>
    <property type="match status" value="1"/>
</dbReference>
<evidence type="ECO:0000259" key="1">
    <source>
        <dbReference type="Pfam" id="PF07727"/>
    </source>
</evidence>
<dbReference type="Proteomes" id="UP000075243">
    <property type="component" value="Chromosome 11"/>
</dbReference>
<evidence type="ECO:0000313" key="2">
    <source>
        <dbReference type="EMBL" id="KYP57022.1"/>
    </source>
</evidence>
<reference evidence="2 3" key="1">
    <citation type="journal article" date="2012" name="Nat. Biotechnol.">
        <title>Draft genome sequence of pigeonpea (Cajanus cajan), an orphan legume crop of resource-poor farmers.</title>
        <authorList>
            <person name="Varshney R.K."/>
            <person name="Chen W."/>
            <person name="Li Y."/>
            <person name="Bharti A.K."/>
            <person name="Saxena R.K."/>
            <person name="Schlueter J.A."/>
            <person name="Donoghue M.T."/>
            <person name="Azam S."/>
            <person name="Fan G."/>
            <person name="Whaley A.M."/>
            <person name="Farmer A.D."/>
            <person name="Sheridan J."/>
            <person name="Iwata A."/>
            <person name="Tuteja R."/>
            <person name="Penmetsa R.V."/>
            <person name="Wu W."/>
            <person name="Upadhyaya H.D."/>
            <person name="Yang S.P."/>
            <person name="Shah T."/>
            <person name="Saxena K.B."/>
            <person name="Michael T."/>
            <person name="McCombie W.R."/>
            <person name="Yang B."/>
            <person name="Zhang G."/>
            <person name="Yang H."/>
            <person name="Wang J."/>
            <person name="Spillane C."/>
            <person name="Cook D.R."/>
            <person name="May G.D."/>
            <person name="Xu X."/>
            <person name="Jackson S.A."/>
        </authorList>
    </citation>
    <scope>NUCLEOTIDE SEQUENCE [LARGE SCALE GENOMIC DNA]</scope>
    <source>
        <strain evidence="3">cv. Asha</strain>
    </source>
</reference>
<dbReference type="InterPro" id="IPR013103">
    <property type="entry name" value="RVT_2"/>
</dbReference>
<keyword evidence="3" id="KW-1185">Reference proteome</keyword>
<dbReference type="SUPFAM" id="SSF56672">
    <property type="entry name" value="DNA/RNA polymerases"/>
    <property type="match status" value="1"/>
</dbReference>
<dbReference type="Gramene" id="C.cajan_03202.t">
    <property type="protein sequence ID" value="C.cajan_03202.t.cds1"/>
    <property type="gene ID" value="C.cajan_03202"/>
</dbReference>
<dbReference type="Pfam" id="PF07727">
    <property type="entry name" value="RVT_2"/>
    <property type="match status" value="1"/>
</dbReference>
<protein>
    <submittedName>
        <fullName evidence="2">Retrovirus-related Pol polyprotein from transposon TNT 1-94</fullName>
    </submittedName>
</protein>